<feature type="compositionally biased region" description="Low complexity" evidence="2">
    <location>
        <begin position="1"/>
        <end position="28"/>
    </location>
</feature>
<sequence length="505" mass="53024">MPSPDAPDGMDAPDASDAPDVPDVPDASGGAGVPDGMGALGGSGDRGDHGDSGALDGAPARHDPDVLVIGGGIAGLFCAYHLRLGGARVTVVERGPVGGPQSCSHGNTGFVGTQGAAPLAEPGVPAQGLRWLLDPESPFSVRPRWDPELARWLWHFRRACDERAADAAFRVLADMKRRSLAMLRELCAPTGPPGPGGAAGPNGLASAFAEGGMLLAFNTAEGFEKGRRSVPRAVARGVPLRVLDPDELRALEPGVEFDVRGALYNEEGAYLRVPEFLREFARTLRDMGVEILEETGVVGFETAGGAVRRVRTTRGDLSPAETVVAAGAWSAECVRHLGLRLPLQPAKGYTVTVKAPGNAPRHPVLLGEGKVAITPLGDRLRLGGTLELSGMDPAVSRRRVAGILRTVRSYLPGMETTPIIETWSGLRPCTPDSLPLIGRAGSYRGLWLACGHGHIGMGLAPSGGRLLAQLLNGEPPDTDPAPFHPGRYGDRTARRRGRDGGRRWP</sequence>
<dbReference type="RefSeq" id="WP_246424777.1">
    <property type="nucleotide sequence ID" value="NZ_JACCCO010000003.1"/>
</dbReference>
<dbReference type="SUPFAM" id="SSF51905">
    <property type="entry name" value="FAD/NAD(P)-binding domain"/>
    <property type="match status" value="1"/>
</dbReference>
<dbReference type="AlphaFoldDB" id="A0A852VAY2"/>
<proteinExistence type="predicted"/>
<feature type="region of interest" description="Disordered" evidence="2">
    <location>
        <begin position="1"/>
        <end position="58"/>
    </location>
</feature>
<dbReference type="Pfam" id="PF01266">
    <property type="entry name" value="DAO"/>
    <property type="match status" value="1"/>
</dbReference>
<organism evidence="4 5">
    <name type="scientific">Streptosporangium sandarakinum</name>
    <dbReference type="NCBI Taxonomy" id="1260955"/>
    <lineage>
        <taxon>Bacteria</taxon>
        <taxon>Bacillati</taxon>
        <taxon>Actinomycetota</taxon>
        <taxon>Actinomycetes</taxon>
        <taxon>Streptosporangiales</taxon>
        <taxon>Streptosporangiaceae</taxon>
        <taxon>Streptosporangium</taxon>
    </lineage>
</organism>
<feature type="region of interest" description="Disordered" evidence="2">
    <location>
        <begin position="472"/>
        <end position="505"/>
    </location>
</feature>
<evidence type="ECO:0000313" key="4">
    <source>
        <dbReference type="EMBL" id="NYF44403.1"/>
    </source>
</evidence>
<keyword evidence="1 4" id="KW-0560">Oxidoreductase</keyword>
<dbReference type="Gene3D" id="3.30.9.10">
    <property type="entry name" value="D-Amino Acid Oxidase, subunit A, domain 2"/>
    <property type="match status" value="1"/>
</dbReference>
<dbReference type="Gene3D" id="3.50.50.60">
    <property type="entry name" value="FAD/NAD(P)-binding domain"/>
    <property type="match status" value="2"/>
</dbReference>
<dbReference type="InterPro" id="IPR036188">
    <property type="entry name" value="FAD/NAD-bd_sf"/>
</dbReference>
<dbReference type="PANTHER" id="PTHR13847:SF289">
    <property type="entry name" value="GLYCINE OXIDASE"/>
    <property type="match status" value="1"/>
</dbReference>
<gene>
    <name evidence="4" type="ORF">HDA43_006630</name>
</gene>
<feature type="domain" description="FAD dependent oxidoreductase" evidence="3">
    <location>
        <begin position="65"/>
        <end position="470"/>
    </location>
</feature>
<dbReference type="InterPro" id="IPR006076">
    <property type="entry name" value="FAD-dep_OxRdtase"/>
</dbReference>
<reference evidence="4 5" key="1">
    <citation type="submission" date="2020-07" db="EMBL/GenBank/DDBJ databases">
        <title>Sequencing the genomes of 1000 actinobacteria strains.</title>
        <authorList>
            <person name="Klenk H.-P."/>
        </authorList>
    </citation>
    <scope>NUCLEOTIDE SEQUENCE [LARGE SCALE GENOMIC DNA]</scope>
    <source>
        <strain evidence="4 5">DSM 45763</strain>
    </source>
</reference>
<evidence type="ECO:0000313" key="5">
    <source>
        <dbReference type="Proteomes" id="UP000576393"/>
    </source>
</evidence>
<dbReference type="GO" id="GO:0016491">
    <property type="term" value="F:oxidoreductase activity"/>
    <property type="evidence" value="ECO:0007669"/>
    <property type="project" value="UniProtKB-KW"/>
</dbReference>
<evidence type="ECO:0000259" key="3">
    <source>
        <dbReference type="Pfam" id="PF01266"/>
    </source>
</evidence>
<protein>
    <submittedName>
        <fullName evidence="4">D-amino-acid dehydrogenase</fullName>
        <ecNumber evidence="4">1.4.99.-</ecNumber>
    </submittedName>
</protein>
<dbReference type="Proteomes" id="UP000576393">
    <property type="component" value="Unassembled WGS sequence"/>
</dbReference>
<name>A0A852VAY2_9ACTN</name>
<dbReference type="EC" id="1.4.99.-" evidence="4"/>
<evidence type="ECO:0000256" key="1">
    <source>
        <dbReference type="ARBA" id="ARBA00023002"/>
    </source>
</evidence>
<feature type="compositionally biased region" description="Basic and acidic residues" evidence="2">
    <location>
        <begin position="487"/>
        <end position="505"/>
    </location>
</feature>
<dbReference type="PANTHER" id="PTHR13847">
    <property type="entry name" value="SARCOSINE DEHYDROGENASE-RELATED"/>
    <property type="match status" value="1"/>
</dbReference>
<dbReference type="SUPFAM" id="SSF54373">
    <property type="entry name" value="FAD-linked reductases, C-terminal domain"/>
    <property type="match status" value="1"/>
</dbReference>
<dbReference type="EMBL" id="JACCCO010000003">
    <property type="protein sequence ID" value="NYF44403.1"/>
    <property type="molecule type" value="Genomic_DNA"/>
</dbReference>
<keyword evidence="5" id="KW-1185">Reference proteome</keyword>
<evidence type="ECO:0000256" key="2">
    <source>
        <dbReference type="SAM" id="MobiDB-lite"/>
    </source>
</evidence>
<dbReference type="GO" id="GO:0005737">
    <property type="term" value="C:cytoplasm"/>
    <property type="evidence" value="ECO:0007669"/>
    <property type="project" value="TreeGrafter"/>
</dbReference>
<comment type="caution">
    <text evidence="4">The sequence shown here is derived from an EMBL/GenBank/DDBJ whole genome shotgun (WGS) entry which is preliminary data.</text>
</comment>
<feature type="compositionally biased region" description="Gly residues" evidence="2">
    <location>
        <begin position="29"/>
        <end position="44"/>
    </location>
</feature>
<accession>A0A852VAY2</accession>